<reference evidence="2 3" key="1">
    <citation type="submission" date="2020-08" db="EMBL/GenBank/DDBJ databases">
        <title>Genomic Encyclopedia of Type Strains, Phase IV (KMG-IV): sequencing the most valuable type-strain genomes for metagenomic binning, comparative biology and taxonomic classification.</title>
        <authorList>
            <person name="Goeker M."/>
        </authorList>
    </citation>
    <scope>NUCLEOTIDE SEQUENCE [LARGE SCALE GENOMIC DNA]</scope>
    <source>
        <strain evidence="2 3">DSM 106739</strain>
    </source>
</reference>
<keyword evidence="1" id="KW-0732">Signal</keyword>
<protein>
    <submittedName>
        <fullName evidence="2">Uncharacterized protein</fullName>
    </submittedName>
</protein>
<feature type="signal peptide" evidence="1">
    <location>
        <begin position="1"/>
        <end position="25"/>
    </location>
</feature>
<dbReference type="AlphaFoldDB" id="A0A840BJT9"/>
<evidence type="ECO:0000256" key="1">
    <source>
        <dbReference type="SAM" id="SignalP"/>
    </source>
</evidence>
<accession>A0A840BJT9</accession>
<dbReference type="EMBL" id="JACIET010000001">
    <property type="protein sequence ID" value="MBB4011839.1"/>
    <property type="molecule type" value="Genomic_DNA"/>
</dbReference>
<proteinExistence type="predicted"/>
<feature type="chain" id="PRO_5032396901" evidence="1">
    <location>
        <begin position="26"/>
        <end position="194"/>
    </location>
</feature>
<organism evidence="2 3">
    <name type="scientific">Niveibacterium umoris</name>
    <dbReference type="NCBI Taxonomy" id="1193620"/>
    <lineage>
        <taxon>Bacteria</taxon>
        <taxon>Pseudomonadati</taxon>
        <taxon>Pseudomonadota</taxon>
        <taxon>Betaproteobacteria</taxon>
        <taxon>Rhodocyclales</taxon>
        <taxon>Rhodocyclaceae</taxon>
        <taxon>Niveibacterium</taxon>
    </lineage>
</organism>
<dbReference type="RefSeq" id="WP_183632822.1">
    <property type="nucleotide sequence ID" value="NZ_BAABLE010000011.1"/>
</dbReference>
<keyword evidence="3" id="KW-1185">Reference proteome</keyword>
<sequence length="194" mass="20741">MTRNRMRRHAPFLAVLLFVCSGALADGMAPPVIPASAGCEATMRSLSKDARAAAIALRDATEKGPLFVTLARHSALRSCETRSNGAAALTLRYRFANGDRLIVQRDATIEFLDQSAQLKNGMTEPPESVLSAAEIAAFGEGGCGIDWKSPESSASADHPAEVTYIYRGETCNCQARIRRAANGRLIALTLRSAC</sequence>
<evidence type="ECO:0000313" key="3">
    <source>
        <dbReference type="Proteomes" id="UP000561045"/>
    </source>
</evidence>
<comment type="caution">
    <text evidence="2">The sequence shown here is derived from an EMBL/GenBank/DDBJ whole genome shotgun (WGS) entry which is preliminary data.</text>
</comment>
<gene>
    <name evidence="2" type="ORF">GGR36_001147</name>
</gene>
<dbReference type="Proteomes" id="UP000561045">
    <property type="component" value="Unassembled WGS sequence"/>
</dbReference>
<name>A0A840BJT9_9RHOO</name>
<evidence type="ECO:0000313" key="2">
    <source>
        <dbReference type="EMBL" id="MBB4011839.1"/>
    </source>
</evidence>